<feature type="domain" description="RNA polymerase sigma-70 region 2" evidence="7">
    <location>
        <begin position="21"/>
        <end position="87"/>
    </location>
</feature>
<dbReference type="InterPro" id="IPR013325">
    <property type="entry name" value="RNA_pol_sigma_r2"/>
</dbReference>
<protein>
    <recommendedName>
        <fullName evidence="6">RNA polymerase sigma factor</fullName>
    </recommendedName>
</protein>
<dbReference type="Gene3D" id="1.10.1740.10">
    <property type="match status" value="1"/>
</dbReference>
<dbReference type="Proteomes" id="UP000216498">
    <property type="component" value="Unassembled WGS sequence"/>
</dbReference>
<evidence type="ECO:0000256" key="2">
    <source>
        <dbReference type="ARBA" id="ARBA00023015"/>
    </source>
</evidence>
<proteinExistence type="inferred from homology"/>
<keyword evidence="5 6" id="KW-0804">Transcription</keyword>
<dbReference type="InterPro" id="IPR036388">
    <property type="entry name" value="WH-like_DNA-bd_sf"/>
</dbReference>
<organism evidence="9 10">
    <name type="scientific">Virgibacillus indicus</name>
    <dbReference type="NCBI Taxonomy" id="2024554"/>
    <lineage>
        <taxon>Bacteria</taxon>
        <taxon>Bacillati</taxon>
        <taxon>Bacillota</taxon>
        <taxon>Bacilli</taxon>
        <taxon>Bacillales</taxon>
        <taxon>Bacillaceae</taxon>
        <taxon>Virgibacillus</taxon>
    </lineage>
</organism>
<comment type="similarity">
    <text evidence="1 6">Belongs to the sigma-70 factor family. ECF subfamily.</text>
</comment>
<evidence type="ECO:0000313" key="9">
    <source>
        <dbReference type="EMBL" id="OZU88555.1"/>
    </source>
</evidence>
<dbReference type="GO" id="GO:0016987">
    <property type="term" value="F:sigma factor activity"/>
    <property type="evidence" value="ECO:0007669"/>
    <property type="project" value="UniProtKB-KW"/>
</dbReference>
<keyword evidence="2 6" id="KW-0805">Transcription regulation</keyword>
<sequence>MEEAEIIELAKSKDEKAFEELVNRYKRTIEKFAFQFGIAEETIPDIVQETFIKIYRKLHQYHTGKFSTWIYQITLNVTRDFYRKRKREFSLLDKARKTQMLEQASSYYFEKEEHLFLHECIQQMEVKYKVPLILYYFHDKTYEEIAGILKIKLPSVKTRIHRGKNKLKQLYEKAEGREVYMNG</sequence>
<dbReference type="CDD" id="cd06171">
    <property type="entry name" value="Sigma70_r4"/>
    <property type="match status" value="1"/>
</dbReference>
<dbReference type="AlphaFoldDB" id="A0A265N9S4"/>
<name>A0A265N9S4_9BACI</name>
<dbReference type="SUPFAM" id="SSF88659">
    <property type="entry name" value="Sigma3 and sigma4 domains of RNA polymerase sigma factors"/>
    <property type="match status" value="1"/>
</dbReference>
<dbReference type="GO" id="GO:0006352">
    <property type="term" value="P:DNA-templated transcription initiation"/>
    <property type="evidence" value="ECO:0007669"/>
    <property type="project" value="InterPro"/>
</dbReference>
<feature type="domain" description="RNA polymerase sigma factor 70 region 4 type 2" evidence="8">
    <location>
        <begin position="117"/>
        <end position="167"/>
    </location>
</feature>
<evidence type="ECO:0000256" key="4">
    <source>
        <dbReference type="ARBA" id="ARBA00023125"/>
    </source>
</evidence>
<dbReference type="PANTHER" id="PTHR43133:SF51">
    <property type="entry name" value="RNA POLYMERASE SIGMA FACTOR"/>
    <property type="match status" value="1"/>
</dbReference>
<evidence type="ECO:0000313" key="10">
    <source>
        <dbReference type="Proteomes" id="UP000216498"/>
    </source>
</evidence>
<dbReference type="Pfam" id="PF08281">
    <property type="entry name" value="Sigma70_r4_2"/>
    <property type="match status" value="1"/>
</dbReference>
<dbReference type="EMBL" id="NPMS01000004">
    <property type="protein sequence ID" value="OZU88555.1"/>
    <property type="molecule type" value="Genomic_DNA"/>
</dbReference>
<dbReference type="Pfam" id="PF04542">
    <property type="entry name" value="Sigma70_r2"/>
    <property type="match status" value="1"/>
</dbReference>
<dbReference type="InterPro" id="IPR013324">
    <property type="entry name" value="RNA_pol_sigma_r3/r4-like"/>
</dbReference>
<dbReference type="GO" id="GO:0003677">
    <property type="term" value="F:DNA binding"/>
    <property type="evidence" value="ECO:0007669"/>
    <property type="project" value="UniProtKB-KW"/>
</dbReference>
<dbReference type="InterPro" id="IPR039425">
    <property type="entry name" value="RNA_pol_sigma-70-like"/>
</dbReference>
<evidence type="ECO:0000256" key="6">
    <source>
        <dbReference type="RuleBase" id="RU000716"/>
    </source>
</evidence>
<gene>
    <name evidence="9" type="ORF">CIL03_09635</name>
</gene>
<evidence type="ECO:0000256" key="5">
    <source>
        <dbReference type="ARBA" id="ARBA00023163"/>
    </source>
</evidence>
<dbReference type="SUPFAM" id="SSF88946">
    <property type="entry name" value="Sigma2 domain of RNA polymerase sigma factors"/>
    <property type="match status" value="1"/>
</dbReference>
<dbReference type="InterPro" id="IPR007627">
    <property type="entry name" value="RNA_pol_sigma70_r2"/>
</dbReference>
<keyword evidence="4 6" id="KW-0238">DNA-binding</keyword>
<evidence type="ECO:0000256" key="1">
    <source>
        <dbReference type="ARBA" id="ARBA00010641"/>
    </source>
</evidence>
<dbReference type="GO" id="GO:0006950">
    <property type="term" value="P:response to stress"/>
    <property type="evidence" value="ECO:0007669"/>
    <property type="project" value="UniProtKB-ARBA"/>
</dbReference>
<evidence type="ECO:0000259" key="8">
    <source>
        <dbReference type="Pfam" id="PF08281"/>
    </source>
</evidence>
<dbReference type="InterPro" id="IPR000838">
    <property type="entry name" value="RNA_pol_sigma70_ECF_CS"/>
</dbReference>
<dbReference type="NCBIfam" id="TIGR02937">
    <property type="entry name" value="sigma70-ECF"/>
    <property type="match status" value="1"/>
</dbReference>
<keyword evidence="10" id="KW-1185">Reference proteome</keyword>
<dbReference type="RefSeq" id="WP_094885652.1">
    <property type="nucleotide sequence ID" value="NZ_NPMS01000004.1"/>
</dbReference>
<evidence type="ECO:0000256" key="3">
    <source>
        <dbReference type="ARBA" id="ARBA00023082"/>
    </source>
</evidence>
<dbReference type="InterPro" id="IPR014284">
    <property type="entry name" value="RNA_pol_sigma-70_dom"/>
</dbReference>
<keyword evidence="3 6" id="KW-0731">Sigma factor</keyword>
<dbReference type="Gene3D" id="1.10.10.10">
    <property type="entry name" value="Winged helix-like DNA-binding domain superfamily/Winged helix DNA-binding domain"/>
    <property type="match status" value="1"/>
</dbReference>
<dbReference type="InterPro" id="IPR013249">
    <property type="entry name" value="RNA_pol_sigma70_r4_t2"/>
</dbReference>
<comment type="caution">
    <text evidence="9">The sequence shown here is derived from an EMBL/GenBank/DDBJ whole genome shotgun (WGS) entry which is preliminary data.</text>
</comment>
<dbReference type="OrthoDB" id="9784984at2"/>
<dbReference type="PROSITE" id="PS01063">
    <property type="entry name" value="SIGMA70_ECF"/>
    <property type="match status" value="1"/>
</dbReference>
<accession>A0A265N9S4</accession>
<reference evidence="9 10" key="1">
    <citation type="submission" date="2017-08" db="EMBL/GenBank/DDBJ databases">
        <title>Virgibacillus indicus sp. nov. and Virgibacillus profoundi sp. nov, two moderately halophilic bacteria isolated from marine sediment by using the Microfluidic Streak Plate.</title>
        <authorList>
            <person name="Xu B."/>
            <person name="Hu B."/>
            <person name="Wang J."/>
            <person name="Zhu Y."/>
            <person name="Huang L."/>
            <person name="Du W."/>
            <person name="Huang Y."/>
        </authorList>
    </citation>
    <scope>NUCLEOTIDE SEQUENCE [LARGE SCALE GENOMIC DNA]</scope>
    <source>
        <strain evidence="9 10">IO3-P2-C2</strain>
    </source>
</reference>
<dbReference type="PANTHER" id="PTHR43133">
    <property type="entry name" value="RNA POLYMERASE ECF-TYPE SIGMA FACTO"/>
    <property type="match status" value="1"/>
</dbReference>
<evidence type="ECO:0000259" key="7">
    <source>
        <dbReference type="Pfam" id="PF04542"/>
    </source>
</evidence>